<dbReference type="AlphaFoldDB" id="A0A1F5V6T9"/>
<comment type="caution">
    <text evidence="2">The sequence shown here is derived from an EMBL/GenBank/DDBJ whole genome shotgun (WGS) entry which is preliminary data.</text>
</comment>
<keyword evidence="1" id="KW-1133">Transmembrane helix</keyword>
<accession>A0A1F5V6T9</accession>
<dbReference type="SUPFAM" id="SSF50998">
    <property type="entry name" value="Quinoprotein alcohol dehydrogenase-like"/>
    <property type="match status" value="1"/>
</dbReference>
<dbReference type="Proteomes" id="UP000178943">
    <property type="component" value="Unassembled WGS sequence"/>
</dbReference>
<name>A0A1F5V6T9_9BACT</name>
<evidence type="ECO:0000256" key="1">
    <source>
        <dbReference type="SAM" id="Phobius"/>
    </source>
</evidence>
<feature type="transmembrane region" description="Helical" evidence="1">
    <location>
        <begin position="30"/>
        <end position="48"/>
    </location>
</feature>
<proteinExistence type="predicted"/>
<dbReference type="PANTHER" id="PTHR42754">
    <property type="entry name" value="ENDOGLUCANASE"/>
    <property type="match status" value="1"/>
</dbReference>
<evidence type="ECO:0000313" key="3">
    <source>
        <dbReference type="Proteomes" id="UP000178943"/>
    </source>
</evidence>
<dbReference type="EMBL" id="MFGW01000240">
    <property type="protein sequence ID" value="OGF58631.1"/>
    <property type="molecule type" value="Genomic_DNA"/>
</dbReference>
<reference evidence="2 3" key="1">
    <citation type="journal article" date="2016" name="Nat. Commun.">
        <title>Thousands of microbial genomes shed light on interconnected biogeochemical processes in an aquifer system.</title>
        <authorList>
            <person name="Anantharaman K."/>
            <person name="Brown C.T."/>
            <person name="Hug L.A."/>
            <person name="Sharon I."/>
            <person name="Castelle C.J."/>
            <person name="Probst A.J."/>
            <person name="Thomas B.C."/>
            <person name="Singh A."/>
            <person name="Wilkins M.J."/>
            <person name="Karaoz U."/>
            <person name="Brodie E.L."/>
            <person name="Williams K.H."/>
            <person name="Hubbard S.S."/>
            <person name="Banfield J.F."/>
        </authorList>
    </citation>
    <scope>NUCLEOTIDE SEQUENCE [LARGE SCALE GENOMIC DNA]</scope>
</reference>
<dbReference type="PANTHER" id="PTHR42754:SF1">
    <property type="entry name" value="LIPOPROTEIN"/>
    <property type="match status" value="1"/>
</dbReference>
<organism evidence="2 3">
    <name type="scientific">Candidatus Fischerbacteria bacterium RBG_13_37_8</name>
    <dbReference type="NCBI Taxonomy" id="1817863"/>
    <lineage>
        <taxon>Bacteria</taxon>
        <taxon>Candidatus Fischeribacteriota</taxon>
    </lineage>
</organism>
<dbReference type="STRING" id="1817863.A2Y62_02570"/>
<sequence>MTKGRIFRKIEYFNKTILGAIRSTKVIRRIINIASSINLFIMICILWAPGEAFAQLTWAHTYGGNNIEIATAILQTNDSGYIAAGYTNSFSAGSYDVWIFKLDASGAIVWQKTFGGSDADYAYSIQQTNDNCYIIAATTLSFGVSKLSTWVLKIDSAGNIIWQKIYSGSIIFAAKSIQQTSDDGYILAGYAEYQMYVSDIWILKLDSSGNIIWQNIYGTQYEDYGYNIKQTSDGGFIVAGTSHNLTWLLKLDNTGNVSWQRRFSFSPLNSLSEIIETNDGGYIATGFYNGTYSKNDDIWIVKLTCVGMIEWEKIFGGTGSDYGTSILQTINGEYIVAGSASSFGAGGYDICIMKIDQSGSIIWQKTYGWSSFENAYSIQETNDSGFVIAGRTGTESVIIKIDSNGEMDTSCTFINDTNITPTSPPVYMNSTDVIGVTEPSATANDSTVSGINSNATDTVICQSMSIPVLLSHKAIVDDSNSAYPNGIIEEDEIVNLIGLNQNIGSANSPFAVGLLSSFDPIIINNGVVNYPECLPGMVSSSANPFPMLLSRLQ</sequence>
<keyword evidence="1" id="KW-0812">Transmembrane</keyword>
<gene>
    <name evidence="2" type="ORF">A2Y62_02570</name>
</gene>
<keyword evidence="1" id="KW-0472">Membrane</keyword>
<dbReference type="InterPro" id="IPR011047">
    <property type="entry name" value="Quinoprotein_ADH-like_sf"/>
</dbReference>
<protein>
    <recommendedName>
        <fullName evidence="4">Bulb-type lectin domain-containing protein</fullName>
    </recommendedName>
</protein>
<evidence type="ECO:0008006" key="4">
    <source>
        <dbReference type="Google" id="ProtNLM"/>
    </source>
</evidence>
<evidence type="ECO:0000313" key="2">
    <source>
        <dbReference type="EMBL" id="OGF58631.1"/>
    </source>
</evidence>